<keyword evidence="3 11" id="KW-0004">4Fe-4S</keyword>
<dbReference type="STRING" id="158898.SAMN04488548_1013"/>
<evidence type="ECO:0000256" key="12">
    <source>
        <dbReference type="SAM" id="MobiDB-lite"/>
    </source>
</evidence>
<keyword evidence="6 11" id="KW-0411">Iron-sulfur</keyword>
<feature type="binding site" evidence="11">
    <location>
        <position position="91"/>
    </location>
    <ligand>
        <name>[4Fe-4S] cluster</name>
        <dbReference type="ChEBI" id="CHEBI:49883"/>
    </ligand>
</feature>
<name>A0A1H2DRM1_9ACTN</name>
<dbReference type="GO" id="GO:0005737">
    <property type="term" value="C:cytoplasm"/>
    <property type="evidence" value="ECO:0007669"/>
    <property type="project" value="UniProtKB-SubCell"/>
</dbReference>
<protein>
    <recommendedName>
        <fullName evidence="11">Transcriptional regulator WhiB</fullName>
    </recommendedName>
</protein>
<evidence type="ECO:0000256" key="2">
    <source>
        <dbReference type="ARBA" id="ARBA00006597"/>
    </source>
</evidence>
<dbReference type="GO" id="GO:0045454">
    <property type="term" value="P:cell redox homeostasis"/>
    <property type="evidence" value="ECO:0007669"/>
    <property type="project" value="TreeGrafter"/>
</dbReference>
<comment type="cofactor">
    <cofactor evidence="11">
        <name>[4Fe-4S] cluster</name>
        <dbReference type="ChEBI" id="CHEBI:49883"/>
    </cofactor>
    <text evidence="11">Binds 1 [4Fe-4S] cluster per subunit. Following nitrosylation of the [4Fe-4S] cluster binds 1 [4Fe-8(NO)] cluster per subunit.</text>
</comment>
<keyword evidence="8 11" id="KW-0238">DNA-binding</keyword>
<keyword evidence="7 11" id="KW-0805">Transcription regulation</keyword>
<dbReference type="GO" id="GO:0045892">
    <property type="term" value="P:negative regulation of DNA-templated transcription"/>
    <property type="evidence" value="ECO:0007669"/>
    <property type="project" value="TreeGrafter"/>
</dbReference>
<evidence type="ECO:0000313" key="19">
    <source>
        <dbReference type="Proteomes" id="UP000183180"/>
    </source>
</evidence>
<evidence type="ECO:0000313" key="18">
    <source>
        <dbReference type="EMBL" id="SDT89226.1"/>
    </source>
</evidence>
<evidence type="ECO:0000313" key="17">
    <source>
        <dbReference type="EMBL" id="SDT85928.1"/>
    </source>
</evidence>
<feature type="domain" description="4Fe-4S Wbl-type" evidence="13">
    <location>
        <begin position="62"/>
        <end position="121"/>
    </location>
</feature>
<comment type="similarity">
    <text evidence="2 11">Belongs to the WhiB family.</text>
</comment>
<evidence type="ECO:0000256" key="3">
    <source>
        <dbReference type="ARBA" id="ARBA00022485"/>
    </source>
</evidence>
<dbReference type="Proteomes" id="UP000183180">
    <property type="component" value="Unassembled WGS sequence"/>
</dbReference>
<evidence type="ECO:0000256" key="9">
    <source>
        <dbReference type="ARBA" id="ARBA00023157"/>
    </source>
</evidence>
<dbReference type="GO" id="GO:0051539">
    <property type="term" value="F:4 iron, 4 sulfur cluster binding"/>
    <property type="evidence" value="ECO:0007669"/>
    <property type="project" value="UniProtKB-UniRule"/>
</dbReference>
<dbReference type="InterPro" id="IPR034768">
    <property type="entry name" value="4FE4S_WBL"/>
</dbReference>
<dbReference type="AlphaFoldDB" id="A0A1H2DRM1"/>
<dbReference type="GO" id="GO:0047134">
    <property type="term" value="F:protein-disulfide reductase [NAD(P)H] activity"/>
    <property type="evidence" value="ECO:0007669"/>
    <property type="project" value="TreeGrafter"/>
</dbReference>
<feature type="compositionally biased region" description="Polar residues" evidence="12">
    <location>
        <begin position="30"/>
        <end position="48"/>
    </location>
</feature>
<evidence type="ECO:0000256" key="7">
    <source>
        <dbReference type="ARBA" id="ARBA00023015"/>
    </source>
</evidence>
<dbReference type="EMBL" id="FNLM01000021">
    <property type="protein sequence ID" value="SDT85928.1"/>
    <property type="molecule type" value="Genomic_DNA"/>
</dbReference>
<dbReference type="EMBL" id="FNLM01000020">
    <property type="protein sequence ID" value="SDT85543.1"/>
    <property type="molecule type" value="Genomic_DNA"/>
</dbReference>
<feature type="compositionally biased region" description="Basic and acidic residues" evidence="12">
    <location>
        <begin position="15"/>
        <end position="28"/>
    </location>
</feature>
<accession>A0A1H2DRM1</accession>
<dbReference type="GO" id="GO:0003677">
    <property type="term" value="F:DNA binding"/>
    <property type="evidence" value="ECO:0007669"/>
    <property type="project" value="UniProtKB-UniRule"/>
</dbReference>
<sequence length="128" mass="14035">MSNGFHIEPSTTRMDQGRRSNTLDEKKQALGSSNTFPGANVLNRNRNVSDLPKPPAWHEGAPCASSDPDAFFPSHYGVTQTADAKRICAGCDRREVCLQWALDNREPHGVVGGTTPRERQAMWKQGAA</sequence>
<dbReference type="EMBL" id="FNLM01000018">
    <property type="protein sequence ID" value="SDT85285.1"/>
    <property type="molecule type" value="Genomic_DNA"/>
</dbReference>
<comment type="PTM">
    <text evidence="11">Upon Fe-S cluster removal intramolecular disulfide bonds are formed.</text>
</comment>
<dbReference type="GO" id="GO:0046872">
    <property type="term" value="F:metal ion binding"/>
    <property type="evidence" value="ECO:0007669"/>
    <property type="project" value="UniProtKB-KW"/>
</dbReference>
<evidence type="ECO:0000313" key="15">
    <source>
        <dbReference type="EMBL" id="SDT85285.1"/>
    </source>
</evidence>
<feature type="binding site" evidence="11">
    <location>
        <position position="97"/>
    </location>
    <ligand>
        <name>[4Fe-4S] cluster</name>
        <dbReference type="ChEBI" id="CHEBI:49883"/>
    </ligand>
</feature>
<dbReference type="RefSeq" id="WP_244277997.1">
    <property type="nucleotide sequence ID" value="NZ_FNLM01000001.1"/>
</dbReference>
<dbReference type="PROSITE" id="PS51674">
    <property type="entry name" value="4FE4S_WBL"/>
    <property type="match status" value="1"/>
</dbReference>
<evidence type="ECO:0000313" key="16">
    <source>
        <dbReference type="EMBL" id="SDT85543.1"/>
    </source>
</evidence>
<evidence type="ECO:0000256" key="6">
    <source>
        <dbReference type="ARBA" id="ARBA00023014"/>
    </source>
</evidence>
<feature type="binding site" evidence="11">
    <location>
        <position position="88"/>
    </location>
    <ligand>
        <name>[4Fe-4S] cluster</name>
        <dbReference type="ChEBI" id="CHEBI:49883"/>
    </ligand>
</feature>
<feature type="region of interest" description="Disordered" evidence="12">
    <location>
        <begin position="1"/>
        <end position="65"/>
    </location>
</feature>
<proteinExistence type="inferred from homology"/>
<evidence type="ECO:0000256" key="11">
    <source>
        <dbReference type="HAMAP-Rule" id="MF_01479"/>
    </source>
</evidence>
<reference evidence="16 19" key="1">
    <citation type="submission" date="2016-10" db="EMBL/GenBank/DDBJ databases">
        <authorList>
            <person name="de Groot N.N."/>
        </authorList>
    </citation>
    <scope>NUCLEOTIDE SEQUENCE [LARGE SCALE GENOMIC DNA]</scope>
    <source>
        <strain evidence="16 19">DSM 44215</strain>
    </source>
</reference>
<dbReference type="InterPro" id="IPR003482">
    <property type="entry name" value="Whib"/>
</dbReference>
<keyword evidence="11" id="KW-0963">Cytoplasm</keyword>
<evidence type="ECO:0000313" key="14">
    <source>
        <dbReference type="EMBL" id="SDT83683.1"/>
    </source>
</evidence>
<dbReference type="HAMAP" id="MF_01479">
    <property type="entry name" value="WhiB"/>
    <property type="match status" value="1"/>
</dbReference>
<dbReference type="GO" id="GO:0035731">
    <property type="term" value="F:dinitrosyl-iron complex binding"/>
    <property type="evidence" value="ECO:0007669"/>
    <property type="project" value="UniProtKB-UniRule"/>
</dbReference>
<evidence type="ECO:0000256" key="4">
    <source>
        <dbReference type="ARBA" id="ARBA00022723"/>
    </source>
</evidence>
<gene>
    <name evidence="11" type="primary">whiB</name>
    <name evidence="14" type="ORF">SAMN04488548_1013</name>
    <name evidence="15" type="ORF">SAMN04488548_11829</name>
    <name evidence="16" type="ORF">SAMN04488548_12016</name>
    <name evidence="17" type="ORF">SAMN04488548_12122</name>
    <name evidence="18" type="ORF">SAMN04488548_12721</name>
</gene>
<comment type="PTM">
    <text evidence="11">The Fe-S cluster can be nitrosylated by nitric oxide (NO).</text>
</comment>
<evidence type="ECO:0000256" key="10">
    <source>
        <dbReference type="ARBA" id="ARBA00023163"/>
    </source>
</evidence>
<feature type="compositionally biased region" description="Polar residues" evidence="12">
    <location>
        <begin position="1"/>
        <end position="14"/>
    </location>
</feature>
<evidence type="ECO:0000256" key="1">
    <source>
        <dbReference type="ARBA" id="ARBA00004496"/>
    </source>
</evidence>
<keyword evidence="9 11" id="KW-1015">Disulfide bond</keyword>
<keyword evidence="5 11" id="KW-0408">Iron</keyword>
<comment type="function">
    <text evidence="11">Acts as a transcriptional regulator. Probably redox-responsive. The apo- but not holo-form probably binds DNA.</text>
</comment>
<dbReference type="EMBL" id="FNLM01000001">
    <property type="protein sequence ID" value="SDT83683.1"/>
    <property type="molecule type" value="Genomic_DNA"/>
</dbReference>
<comment type="subcellular location">
    <subcellularLocation>
        <location evidence="1 11">Cytoplasm</location>
    </subcellularLocation>
</comment>
<dbReference type="PANTHER" id="PTHR38839">
    <property type="entry name" value="TRANSCRIPTIONAL REGULATOR WHID-RELATED"/>
    <property type="match status" value="1"/>
</dbReference>
<organism evidence="16 19">
    <name type="scientific">Gordonia westfalica</name>
    <dbReference type="NCBI Taxonomy" id="158898"/>
    <lineage>
        <taxon>Bacteria</taxon>
        <taxon>Bacillati</taxon>
        <taxon>Actinomycetota</taxon>
        <taxon>Actinomycetes</taxon>
        <taxon>Mycobacteriales</taxon>
        <taxon>Gordoniaceae</taxon>
        <taxon>Gordonia</taxon>
    </lineage>
</organism>
<dbReference type="EMBL" id="FNLM01000027">
    <property type="protein sequence ID" value="SDT89226.1"/>
    <property type="molecule type" value="Genomic_DNA"/>
</dbReference>
<feature type="binding site" evidence="11">
    <location>
        <position position="63"/>
    </location>
    <ligand>
        <name>[4Fe-4S] cluster</name>
        <dbReference type="ChEBI" id="CHEBI:49883"/>
    </ligand>
</feature>
<keyword evidence="4 11" id="KW-0479">Metal-binding</keyword>
<evidence type="ECO:0000259" key="13">
    <source>
        <dbReference type="PROSITE" id="PS51674"/>
    </source>
</evidence>
<dbReference type="Pfam" id="PF02467">
    <property type="entry name" value="Whib"/>
    <property type="match status" value="1"/>
</dbReference>
<keyword evidence="10 11" id="KW-0804">Transcription</keyword>
<evidence type="ECO:0000256" key="8">
    <source>
        <dbReference type="ARBA" id="ARBA00023125"/>
    </source>
</evidence>
<evidence type="ECO:0000256" key="5">
    <source>
        <dbReference type="ARBA" id="ARBA00023004"/>
    </source>
</evidence>